<dbReference type="InterPro" id="IPR000086">
    <property type="entry name" value="NUDIX_hydrolase_dom"/>
</dbReference>
<name>E0NJN7_9FIRM</name>
<organism evidence="8 9">
    <name type="scientific">Peptoniphilus duerdenii ATCC BAA-1640</name>
    <dbReference type="NCBI Taxonomy" id="862517"/>
    <lineage>
        <taxon>Bacteria</taxon>
        <taxon>Bacillati</taxon>
        <taxon>Bacillota</taxon>
        <taxon>Tissierellia</taxon>
        <taxon>Tissierellales</taxon>
        <taxon>Peptoniphilaceae</taxon>
        <taxon>Peptoniphilus</taxon>
    </lineage>
</organism>
<keyword evidence="6" id="KW-0464">Manganese</keyword>
<dbReference type="GO" id="GO:0046872">
    <property type="term" value="F:metal ion binding"/>
    <property type="evidence" value="ECO:0007669"/>
    <property type="project" value="UniProtKB-KW"/>
</dbReference>
<proteinExistence type="predicted"/>
<feature type="domain" description="Nudix hydrolase" evidence="7">
    <location>
        <begin position="22"/>
        <end position="155"/>
    </location>
</feature>
<comment type="caution">
    <text evidence="8">The sequence shown here is derived from an EMBL/GenBank/DDBJ whole genome shotgun (WGS) entry which is preliminary data.</text>
</comment>
<dbReference type="InterPro" id="IPR015797">
    <property type="entry name" value="NUDIX_hydrolase-like_dom_sf"/>
</dbReference>
<keyword evidence="9" id="KW-1185">Reference proteome</keyword>
<evidence type="ECO:0000313" key="8">
    <source>
        <dbReference type="EMBL" id="EFM26057.1"/>
    </source>
</evidence>
<dbReference type="PANTHER" id="PTHR12992:SF11">
    <property type="entry name" value="MITOCHONDRIAL COENZYME A DIPHOSPHATASE NUDT8"/>
    <property type="match status" value="1"/>
</dbReference>
<keyword evidence="4 8" id="KW-0378">Hydrolase</keyword>
<dbReference type="RefSeq" id="WP_008901212.1">
    <property type="nucleotide sequence ID" value="NZ_GL397071.1"/>
</dbReference>
<dbReference type="Proteomes" id="UP000003280">
    <property type="component" value="Unassembled WGS sequence"/>
</dbReference>
<comment type="cofactor">
    <cofactor evidence="2">
        <name>Mg(2+)</name>
        <dbReference type="ChEBI" id="CHEBI:18420"/>
    </cofactor>
</comment>
<evidence type="ECO:0000256" key="2">
    <source>
        <dbReference type="ARBA" id="ARBA00001946"/>
    </source>
</evidence>
<dbReference type="CDD" id="cd03426">
    <property type="entry name" value="NUDIX_CoAse_Nudt7"/>
    <property type="match status" value="1"/>
</dbReference>
<evidence type="ECO:0000256" key="6">
    <source>
        <dbReference type="ARBA" id="ARBA00023211"/>
    </source>
</evidence>
<protein>
    <submittedName>
        <fullName evidence="8">Hydrolase, NUDIX family</fullName>
    </submittedName>
</protein>
<evidence type="ECO:0000256" key="4">
    <source>
        <dbReference type="ARBA" id="ARBA00022801"/>
    </source>
</evidence>
<evidence type="ECO:0000256" key="3">
    <source>
        <dbReference type="ARBA" id="ARBA00022723"/>
    </source>
</evidence>
<evidence type="ECO:0000313" key="9">
    <source>
        <dbReference type="Proteomes" id="UP000003280"/>
    </source>
</evidence>
<dbReference type="HOGENOM" id="CLU_040940_5_2_9"/>
<dbReference type="GO" id="GO:0010945">
    <property type="term" value="F:coenzyme A diphosphatase activity"/>
    <property type="evidence" value="ECO:0007669"/>
    <property type="project" value="InterPro"/>
</dbReference>
<evidence type="ECO:0000259" key="7">
    <source>
        <dbReference type="PROSITE" id="PS51462"/>
    </source>
</evidence>
<sequence>MENIEKIKSKIENHFPKPVDNKSSYSVLIPLIEIDGELHILYERRAKTLRKQPYEVSFPGGAIDFGESPKEAAIRETSEELLIGRDKIEIIGRSDYLVKPELLTIYTYVGIIKEDYKRIIPNKDEVEYIFTVPLKYLMENSPKIYPIELKIERTTGFPYELIPEAKKYKRRLEVETVETYEYGDNLIWGFTAKMTRAFIEILKSE</sequence>
<comment type="cofactor">
    <cofactor evidence="1">
        <name>Mn(2+)</name>
        <dbReference type="ChEBI" id="CHEBI:29035"/>
    </cofactor>
</comment>
<keyword evidence="3" id="KW-0479">Metal-binding</keyword>
<gene>
    <name evidence="8" type="primary">mutT</name>
    <name evidence="8" type="ORF">HMPREF9225_0376</name>
</gene>
<dbReference type="AlphaFoldDB" id="E0NJN7"/>
<evidence type="ECO:0000256" key="5">
    <source>
        <dbReference type="ARBA" id="ARBA00022842"/>
    </source>
</evidence>
<dbReference type="PANTHER" id="PTHR12992">
    <property type="entry name" value="NUDIX HYDROLASE"/>
    <property type="match status" value="1"/>
</dbReference>
<dbReference type="eggNOG" id="COG0494">
    <property type="taxonomic scope" value="Bacteria"/>
</dbReference>
<evidence type="ECO:0000256" key="1">
    <source>
        <dbReference type="ARBA" id="ARBA00001936"/>
    </source>
</evidence>
<accession>E0NJN7</accession>
<dbReference type="InterPro" id="IPR045121">
    <property type="entry name" value="CoAse"/>
</dbReference>
<dbReference type="PROSITE" id="PS51462">
    <property type="entry name" value="NUDIX"/>
    <property type="match status" value="1"/>
</dbReference>
<dbReference type="OrthoDB" id="9802805at2"/>
<dbReference type="Gene3D" id="3.90.79.10">
    <property type="entry name" value="Nucleoside Triphosphate Pyrophosphohydrolase"/>
    <property type="match status" value="1"/>
</dbReference>
<dbReference type="Pfam" id="PF00293">
    <property type="entry name" value="NUDIX"/>
    <property type="match status" value="1"/>
</dbReference>
<keyword evidence="5" id="KW-0460">Magnesium</keyword>
<dbReference type="STRING" id="862517.HMPREF9225_0376"/>
<reference evidence="8 9" key="1">
    <citation type="submission" date="2010-07" db="EMBL/GenBank/DDBJ databases">
        <authorList>
            <person name="Muzny D."/>
            <person name="Qin X."/>
            <person name="Deng J."/>
            <person name="Jiang H."/>
            <person name="Liu Y."/>
            <person name="Qu J."/>
            <person name="Song X.-Z."/>
            <person name="Zhang L."/>
            <person name="Thornton R."/>
            <person name="Coyle M."/>
            <person name="Francisco L."/>
            <person name="Jackson L."/>
            <person name="Javaid M."/>
            <person name="Korchina V."/>
            <person name="Kovar C."/>
            <person name="Mata R."/>
            <person name="Mathew T."/>
            <person name="Ngo R."/>
            <person name="Nguyen L."/>
            <person name="Nguyen N."/>
            <person name="Okwuonu G."/>
            <person name="Ongeri F."/>
            <person name="Pham C."/>
            <person name="Simmons D."/>
            <person name="Wilczek-Boney K."/>
            <person name="Hale W."/>
            <person name="Jakkamsetti A."/>
            <person name="Pham P."/>
            <person name="Ruth R."/>
            <person name="San Lucas F."/>
            <person name="Warren J."/>
            <person name="Zhang J."/>
            <person name="Zhao Z."/>
            <person name="Zhou C."/>
            <person name="Zhu D."/>
            <person name="Lee S."/>
            <person name="Bess C."/>
            <person name="Blankenburg K."/>
            <person name="Forbes L."/>
            <person name="Fu Q."/>
            <person name="Gubbala S."/>
            <person name="Hirani K."/>
            <person name="Jayaseelan J.C."/>
            <person name="Lara F."/>
            <person name="Munidasa M."/>
            <person name="Palculict T."/>
            <person name="Patil S."/>
            <person name="Pu L.-L."/>
            <person name="Saada N."/>
            <person name="Tang L."/>
            <person name="Weissenberger G."/>
            <person name="Zhu Y."/>
            <person name="Hemphill L."/>
            <person name="Shang Y."/>
            <person name="Youmans B."/>
            <person name="Ayvaz T."/>
            <person name="Ross M."/>
            <person name="Santibanez J."/>
            <person name="Aqrawi P."/>
            <person name="Gross S."/>
            <person name="Joshi V."/>
            <person name="Fowler G."/>
            <person name="Nazareth L."/>
            <person name="Reid J."/>
            <person name="Worley K."/>
            <person name="Petrosino J."/>
            <person name="Highlander S."/>
            <person name="Gibbs R."/>
        </authorList>
    </citation>
    <scope>NUCLEOTIDE SEQUENCE [LARGE SCALE GENOMIC DNA]</scope>
    <source>
        <strain evidence="8 9">ATCC BAA-1640</strain>
    </source>
</reference>
<dbReference type="SUPFAM" id="SSF55811">
    <property type="entry name" value="Nudix"/>
    <property type="match status" value="1"/>
</dbReference>
<dbReference type="EMBL" id="AEEH01000018">
    <property type="protein sequence ID" value="EFM26057.1"/>
    <property type="molecule type" value="Genomic_DNA"/>
</dbReference>